<dbReference type="InterPro" id="IPR033121">
    <property type="entry name" value="PEPTIDASE_A1"/>
</dbReference>
<accession>A0AAD5HGN2</accession>
<evidence type="ECO:0000256" key="5">
    <source>
        <dbReference type="ARBA" id="ARBA00022801"/>
    </source>
</evidence>
<dbReference type="RefSeq" id="XP_051448716.1">
    <property type="nucleotide sequence ID" value="XM_051585901.1"/>
</dbReference>
<organism evidence="13 14">
    <name type="scientific">Umbelopsis ramanniana AG</name>
    <dbReference type="NCBI Taxonomy" id="1314678"/>
    <lineage>
        <taxon>Eukaryota</taxon>
        <taxon>Fungi</taxon>
        <taxon>Fungi incertae sedis</taxon>
        <taxon>Mucoromycota</taxon>
        <taxon>Mucoromycotina</taxon>
        <taxon>Umbelopsidomycetes</taxon>
        <taxon>Umbelopsidales</taxon>
        <taxon>Umbelopsidaceae</taxon>
        <taxon>Umbelopsis</taxon>
    </lineage>
</organism>
<dbReference type="InterPro" id="IPR001969">
    <property type="entry name" value="Aspartic_peptidase_AS"/>
</dbReference>
<evidence type="ECO:0000256" key="8">
    <source>
        <dbReference type="PIRSR" id="PIRSR601461-1"/>
    </source>
</evidence>
<feature type="chain" id="PRO_5041940835" description="Peptidase A1 domain-containing protein" evidence="11">
    <location>
        <begin position="18"/>
        <end position="490"/>
    </location>
</feature>
<dbReference type="InterPro" id="IPR001461">
    <property type="entry name" value="Aspartic_peptidase_A1"/>
</dbReference>
<dbReference type="PANTHER" id="PTHR47966">
    <property type="entry name" value="BETA-SITE APP-CLEAVING ENZYME, ISOFORM A-RELATED"/>
    <property type="match status" value="1"/>
</dbReference>
<dbReference type="SUPFAM" id="SSF50630">
    <property type="entry name" value="Acid proteases"/>
    <property type="match status" value="1"/>
</dbReference>
<feature type="signal peptide" evidence="11">
    <location>
        <begin position="1"/>
        <end position="17"/>
    </location>
</feature>
<proteinExistence type="inferred from homology"/>
<evidence type="ECO:0000256" key="4">
    <source>
        <dbReference type="ARBA" id="ARBA00022750"/>
    </source>
</evidence>
<keyword evidence="6" id="KW-0865">Zymogen</keyword>
<sequence length="490" mass="50564">MLISSSLLLMAAAAVVAAPTEDITPEKRILRVPFEKVARPNGHRLIKRDPFQTSLYNDDGSQYLINVNIGTPPQSFSVALDTGSADLWVPGTNCPNNICPYAKFDQTKSSTFNATNQQFGIVYGSGSANGTYVQDTVSVAGATVSNQQFGLVTTTKDILTQQGSLGGGIGSSPSVSQNSSTVSDGIFGLGYPQLTASTSDGGSVYNPFVFNLVSQKVISDPVFSIYLNSASATGNSGEIIFGGVDQSKYSGDLAYMPVAGLTSGSSNPLDTIFGNSGNSQVYAYWMVYGQGFTVTNGISTPNISMSSTFPVILDTGTTLTYLPAKVAQQIALSVASQNDIALDSSAGVYVIGCDVANSNAEIQIQFSTSDKPSSTPITFNVPVSQLVIPLDTTSASTASQCIFGIAPSSTGSLSTSSNLYLVGDSMLRSAYMVFDMGQNRVGLAAANGVGGSVNGNSGSSSSSSSAASTMSSPVVSSVIVASAILAFMFM</sequence>
<name>A0AAD5HGN2_UMBRA</name>
<gene>
    <name evidence="13" type="ORF">K450DRAFT_222410</name>
</gene>
<dbReference type="EMBL" id="MU620895">
    <property type="protein sequence ID" value="KAI8583712.1"/>
    <property type="molecule type" value="Genomic_DNA"/>
</dbReference>
<dbReference type="Gene3D" id="2.40.70.10">
    <property type="entry name" value="Acid Proteases"/>
    <property type="match status" value="2"/>
</dbReference>
<evidence type="ECO:0000256" key="3">
    <source>
        <dbReference type="ARBA" id="ARBA00022729"/>
    </source>
</evidence>
<evidence type="ECO:0000256" key="10">
    <source>
        <dbReference type="RuleBase" id="RU000454"/>
    </source>
</evidence>
<dbReference type="FunFam" id="2.40.70.10:FF:000008">
    <property type="entry name" value="Cathepsin D"/>
    <property type="match status" value="1"/>
</dbReference>
<dbReference type="GO" id="GO:0004190">
    <property type="term" value="F:aspartic-type endopeptidase activity"/>
    <property type="evidence" value="ECO:0007669"/>
    <property type="project" value="UniProtKB-KW"/>
</dbReference>
<evidence type="ECO:0000256" key="1">
    <source>
        <dbReference type="ARBA" id="ARBA00007447"/>
    </source>
</evidence>
<evidence type="ECO:0000256" key="7">
    <source>
        <dbReference type="ARBA" id="ARBA00023157"/>
    </source>
</evidence>
<evidence type="ECO:0000313" key="14">
    <source>
        <dbReference type="Proteomes" id="UP001206595"/>
    </source>
</evidence>
<reference evidence="13" key="2">
    <citation type="journal article" date="2022" name="Proc. Natl. Acad. Sci. U.S.A.">
        <title>Diploid-dominant life cycles characterize the early evolution of Fungi.</title>
        <authorList>
            <person name="Amses K.R."/>
            <person name="Simmons D.R."/>
            <person name="Longcore J.E."/>
            <person name="Mondo S.J."/>
            <person name="Seto K."/>
            <person name="Jeronimo G.H."/>
            <person name="Bonds A.E."/>
            <person name="Quandt C.A."/>
            <person name="Davis W.J."/>
            <person name="Chang Y."/>
            <person name="Federici B.A."/>
            <person name="Kuo A."/>
            <person name="LaButti K."/>
            <person name="Pangilinan J."/>
            <person name="Andreopoulos W."/>
            <person name="Tritt A."/>
            <person name="Riley R."/>
            <person name="Hundley H."/>
            <person name="Johnson J."/>
            <person name="Lipzen A."/>
            <person name="Barry K."/>
            <person name="Lang B.F."/>
            <person name="Cuomo C.A."/>
            <person name="Buchler N.E."/>
            <person name="Grigoriev I.V."/>
            <person name="Spatafora J.W."/>
            <person name="Stajich J.E."/>
            <person name="James T.Y."/>
        </authorList>
    </citation>
    <scope>NUCLEOTIDE SEQUENCE</scope>
    <source>
        <strain evidence="13">AG</strain>
    </source>
</reference>
<dbReference type="InterPro" id="IPR033876">
    <property type="entry name" value="SAP-like"/>
</dbReference>
<feature type="disulfide bond" evidence="9">
    <location>
        <begin position="94"/>
        <end position="99"/>
    </location>
</feature>
<dbReference type="Proteomes" id="UP001206595">
    <property type="component" value="Unassembled WGS sequence"/>
</dbReference>
<evidence type="ECO:0000313" key="13">
    <source>
        <dbReference type="EMBL" id="KAI8583712.1"/>
    </source>
</evidence>
<comment type="caution">
    <text evidence="13">The sequence shown here is derived from an EMBL/GenBank/DDBJ whole genome shotgun (WGS) entry which is preliminary data.</text>
</comment>
<dbReference type="GeneID" id="75911249"/>
<feature type="domain" description="Peptidase A1" evidence="12">
    <location>
        <begin position="63"/>
        <end position="444"/>
    </location>
</feature>
<protein>
    <recommendedName>
        <fullName evidence="12">Peptidase A1 domain-containing protein</fullName>
    </recommendedName>
</protein>
<dbReference type="AlphaFoldDB" id="A0AAD5HGN2"/>
<comment type="similarity">
    <text evidence="1 10">Belongs to the peptidase A1 family.</text>
</comment>
<evidence type="ECO:0000256" key="6">
    <source>
        <dbReference type="ARBA" id="ARBA00023145"/>
    </source>
</evidence>
<reference evidence="13" key="1">
    <citation type="submission" date="2021-06" db="EMBL/GenBank/DDBJ databases">
        <authorList>
            <consortium name="DOE Joint Genome Institute"/>
            <person name="Mondo S.J."/>
            <person name="Amses K.R."/>
            <person name="Simmons D.R."/>
            <person name="Longcore J.E."/>
            <person name="Seto K."/>
            <person name="Alves G.H."/>
            <person name="Bonds A.E."/>
            <person name="Quandt C.A."/>
            <person name="Davis W.J."/>
            <person name="Chang Y."/>
            <person name="Letcher P.M."/>
            <person name="Powell M.J."/>
            <person name="Kuo A."/>
            <person name="Labutti K."/>
            <person name="Pangilinan J."/>
            <person name="Andreopoulos W."/>
            <person name="Tritt A."/>
            <person name="Riley R."/>
            <person name="Hundley H."/>
            <person name="Johnson J."/>
            <person name="Lipzen A."/>
            <person name="Barry K."/>
            <person name="Berbee M.L."/>
            <person name="Buchler N.E."/>
            <person name="Grigoriev I.V."/>
            <person name="Spatafora J.W."/>
            <person name="Stajich J.E."/>
            <person name="James T.Y."/>
        </authorList>
    </citation>
    <scope>NUCLEOTIDE SEQUENCE</scope>
    <source>
        <strain evidence="13">AG</strain>
    </source>
</reference>
<feature type="active site" evidence="8">
    <location>
        <position position="81"/>
    </location>
</feature>
<keyword evidence="3 11" id="KW-0732">Signal</keyword>
<dbReference type="PROSITE" id="PS00141">
    <property type="entry name" value="ASP_PROTEASE"/>
    <property type="match status" value="2"/>
</dbReference>
<dbReference type="GO" id="GO:0006508">
    <property type="term" value="P:proteolysis"/>
    <property type="evidence" value="ECO:0007669"/>
    <property type="project" value="UniProtKB-KW"/>
</dbReference>
<evidence type="ECO:0000256" key="2">
    <source>
        <dbReference type="ARBA" id="ARBA00022670"/>
    </source>
</evidence>
<keyword evidence="2 10" id="KW-0645">Protease</keyword>
<dbReference type="PROSITE" id="PS51767">
    <property type="entry name" value="PEPTIDASE_A1"/>
    <property type="match status" value="1"/>
</dbReference>
<dbReference type="PRINTS" id="PR00792">
    <property type="entry name" value="PEPSIN"/>
</dbReference>
<keyword evidence="4 10" id="KW-0064">Aspartyl protease</keyword>
<dbReference type="CDD" id="cd05474">
    <property type="entry name" value="SAP_like"/>
    <property type="match status" value="1"/>
</dbReference>
<keyword evidence="7 9" id="KW-1015">Disulfide bond</keyword>
<keyword evidence="5 10" id="KW-0378">Hydrolase</keyword>
<dbReference type="Pfam" id="PF00026">
    <property type="entry name" value="Asp"/>
    <property type="match status" value="1"/>
</dbReference>
<feature type="active site" evidence="8">
    <location>
        <position position="314"/>
    </location>
</feature>
<dbReference type="InterPro" id="IPR021109">
    <property type="entry name" value="Peptidase_aspartic_dom_sf"/>
</dbReference>
<keyword evidence="14" id="KW-1185">Reference proteome</keyword>
<evidence type="ECO:0000256" key="9">
    <source>
        <dbReference type="PIRSR" id="PIRSR601461-2"/>
    </source>
</evidence>
<dbReference type="PANTHER" id="PTHR47966:SF65">
    <property type="entry name" value="ASPARTIC-TYPE ENDOPEPTIDASE"/>
    <property type="match status" value="1"/>
</dbReference>
<evidence type="ECO:0000259" key="12">
    <source>
        <dbReference type="PROSITE" id="PS51767"/>
    </source>
</evidence>
<evidence type="ECO:0000256" key="11">
    <source>
        <dbReference type="SAM" id="SignalP"/>
    </source>
</evidence>